<feature type="region of interest" description="Disordered" evidence="6">
    <location>
        <begin position="1110"/>
        <end position="1173"/>
    </location>
</feature>
<dbReference type="AlphaFoldDB" id="A0A1G4ID10"/>
<dbReference type="SUPFAM" id="SSF52058">
    <property type="entry name" value="L domain-like"/>
    <property type="match status" value="1"/>
</dbReference>
<organism evidence="7 8">
    <name type="scientific">Trypanosoma equiperdum</name>
    <dbReference type="NCBI Taxonomy" id="5694"/>
    <lineage>
        <taxon>Eukaryota</taxon>
        <taxon>Discoba</taxon>
        <taxon>Euglenozoa</taxon>
        <taxon>Kinetoplastea</taxon>
        <taxon>Metakinetoplastina</taxon>
        <taxon>Trypanosomatida</taxon>
        <taxon>Trypanosomatidae</taxon>
        <taxon>Trypanosoma</taxon>
    </lineage>
</organism>
<dbReference type="GeneID" id="92375611"/>
<comment type="subcellular location">
    <subcellularLocation>
        <location evidence="1">Cell projection</location>
    </subcellularLocation>
</comment>
<evidence type="ECO:0000256" key="4">
    <source>
        <dbReference type="ARBA" id="ARBA00023273"/>
    </source>
</evidence>
<name>A0A1G4ID10_TRYEQ</name>
<feature type="compositionally biased region" description="Polar residues" evidence="6">
    <location>
        <begin position="1054"/>
        <end position="1082"/>
    </location>
</feature>
<evidence type="ECO:0000256" key="1">
    <source>
        <dbReference type="ARBA" id="ARBA00004316"/>
    </source>
</evidence>
<evidence type="ECO:0000256" key="5">
    <source>
        <dbReference type="SAM" id="Coils"/>
    </source>
</evidence>
<dbReference type="EMBL" id="CZPT02001358">
    <property type="protein sequence ID" value="SCU70102.1"/>
    <property type="molecule type" value="Genomic_DNA"/>
</dbReference>
<keyword evidence="2" id="KW-0433">Leucine-rich repeat</keyword>
<keyword evidence="3" id="KW-0677">Repeat</keyword>
<keyword evidence="4" id="KW-0966">Cell projection</keyword>
<gene>
    <name evidence="7" type="ORF">TEOVI_000167100</name>
</gene>
<dbReference type="Proteomes" id="UP000195570">
    <property type="component" value="Unassembled WGS sequence"/>
</dbReference>
<dbReference type="PANTHER" id="PTHR45973">
    <property type="entry name" value="PROTEIN PHOSPHATASE 1 REGULATORY SUBUNIT SDS22-RELATED"/>
    <property type="match status" value="1"/>
</dbReference>
<feature type="compositionally biased region" description="Basic and acidic residues" evidence="6">
    <location>
        <begin position="465"/>
        <end position="480"/>
    </location>
</feature>
<feature type="region of interest" description="Disordered" evidence="6">
    <location>
        <begin position="465"/>
        <end position="486"/>
    </location>
</feature>
<evidence type="ECO:0000256" key="6">
    <source>
        <dbReference type="SAM" id="MobiDB-lite"/>
    </source>
</evidence>
<feature type="compositionally biased region" description="Polar residues" evidence="6">
    <location>
        <begin position="757"/>
        <end position="770"/>
    </location>
</feature>
<proteinExistence type="predicted"/>
<dbReference type="Gene3D" id="3.80.10.10">
    <property type="entry name" value="Ribonuclease Inhibitor"/>
    <property type="match status" value="1"/>
</dbReference>
<feature type="region of interest" description="Disordered" evidence="6">
    <location>
        <begin position="521"/>
        <end position="542"/>
    </location>
</feature>
<evidence type="ECO:0000313" key="7">
    <source>
        <dbReference type="EMBL" id="SCU70102.1"/>
    </source>
</evidence>
<dbReference type="RefSeq" id="XP_067080976.1">
    <property type="nucleotide sequence ID" value="XM_067224875.1"/>
</dbReference>
<keyword evidence="8" id="KW-1185">Reference proteome</keyword>
<evidence type="ECO:0000256" key="3">
    <source>
        <dbReference type="ARBA" id="ARBA00022737"/>
    </source>
</evidence>
<dbReference type="InterPro" id="IPR032675">
    <property type="entry name" value="LRR_dom_sf"/>
</dbReference>
<dbReference type="InterPro" id="IPR050576">
    <property type="entry name" value="Cilia_flagella_integrity"/>
</dbReference>
<evidence type="ECO:0000313" key="8">
    <source>
        <dbReference type="Proteomes" id="UP000195570"/>
    </source>
</evidence>
<feature type="region of interest" description="Disordered" evidence="6">
    <location>
        <begin position="648"/>
        <end position="743"/>
    </location>
</feature>
<protein>
    <submittedName>
        <fullName evidence="7">Uncharacterized protein</fullName>
    </submittedName>
</protein>
<accession>A0A1G4ID10</accession>
<keyword evidence="5" id="KW-0175">Coiled coil</keyword>
<reference evidence="7" key="1">
    <citation type="submission" date="2016-09" db="EMBL/GenBank/DDBJ databases">
        <authorList>
            <person name="Hebert L."/>
            <person name="Moumen B."/>
        </authorList>
    </citation>
    <scope>NUCLEOTIDE SEQUENCE [LARGE SCALE GENOMIC DNA]</scope>
    <source>
        <strain evidence="7">OVI</strain>
    </source>
</reference>
<dbReference type="VEuPathDB" id="TriTrypDB:TEOVI_000167100"/>
<feature type="region of interest" description="Disordered" evidence="6">
    <location>
        <begin position="1052"/>
        <end position="1087"/>
    </location>
</feature>
<feature type="coiled-coil region" evidence="5">
    <location>
        <begin position="198"/>
        <end position="225"/>
    </location>
</feature>
<feature type="region of interest" description="Disordered" evidence="6">
    <location>
        <begin position="757"/>
        <end position="869"/>
    </location>
</feature>
<comment type="caution">
    <text evidence="7">The sequence shown here is derived from an EMBL/GenBank/DDBJ whole genome shotgun (WGS) entry which is preliminary data.</text>
</comment>
<evidence type="ECO:0000256" key="2">
    <source>
        <dbReference type="ARBA" id="ARBA00022614"/>
    </source>
</evidence>
<sequence length="1203" mass="128502">MSGSRLDARGEKITTFWGIKDQGYDYVSIDLRDNCLQNFEHFGTHPKLLELRLENNMIESFMGLTRQPSLLVIDLEGNPIAAHPLHRVMVLLAVGFSVTTIDGVPVTTQEYDTARAMGYHAALAVSYGWKLEVGVRSQEEYLQIIEACKKARRKSPAQRGTFKTIDHALEERRESVIIRVPPNQTSVENSQCFSTMEYERMTERVKHLEELLYEAKKELKSQQQQQQQHKVDDVEMSRTDSLSAAELRCAHSILFTENIRLTTNVTTSTHEESSGCVQGALMFERASLVFLTFMSRTRLAEFPLCDLQVELHQNVLRIRGNHGSITDVFFGDTRTLRCVHKLIYLRRGCDVPLIFISSEAPENAKLLVDASVNTERGYFVGDNGPNDSFYPERGHGGSSIHANGSLMPYMNSFHYETAASAAGEDKQLPEVTQSALTLTLQDGQTPNTSLIQQSFANTYADIASEREATDETDDKDRSEVSQETLFSTNAVTPRLFSGSPQAVPIDENAFGPDIGAASADNREVAHTEAPAVSTPRDRGPPAVRVLRRQSSVFATQQPTSSRMKANTRTRVTSQTQVSVVSNSLEKDSSVLQDSCTLSLTDAATGVTMLSRPPPGAANSLSSSQLLVSAASDNGRSLVPIVEELVEGNPSVADPPAPSSSTPHVDNRLTPRVLVSRASTSGGRRSPAVRELRQRPLTTADHAPVVRLEVNAGESPVLQDHVPGAPTTTENGTVAPNVEPSGQGATTVEHLNAANVSTVHTSESVAPQQLASRAPTPGGRPPPPLRVPSRYSSVMAGQSPLPNRLSSAAGPRTAPQVPTTRASVPVGRSSPPARVRYKSPTTASGGLASTVHPSEVNGGESPVLQDHVPGAPTIAENETVAPNVEPSGQGATTVEHLNAANVSTVHTSESVAPQQLASRAPTPGGRPPPPLRVPSRYSSVMAGQSPLPNRLSSAAGPRTAPQVPTTRASVPVGRSSPPARVLYRCSPTDAAAAAKAPVPLQQGKSASGAFVGPMPMSSRASTSVERASSTAPILHRSSASGIASDALFAHAPPSTDGTSCQSCSPVATSRRSILSARGSSSTRLSRRWRPTATGDVVAFNHRGAALEGRVASRGSTSMVLGPAARTSSAMRFSRRRPPTAAGTGGSSTGTPQREDMCNPKNSLTAKSERLAGDPSFLSSSVDYKKFLNEPEPDSDTDVSLERLL</sequence>
<feature type="region of interest" description="Disordered" evidence="6">
    <location>
        <begin position="903"/>
        <end position="974"/>
    </location>
</feature>
<feature type="compositionally biased region" description="Polar residues" evidence="6">
    <location>
        <begin position="903"/>
        <end position="916"/>
    </location>
</feature>
<dbReference type="PANTHER" id="PTHR45973:SF9">
    <property type="entry name" value="LEUCINE-RICH REPEAT-CONTAINING PROTEIN 46"/>
    <property type="match status" value="1"/>
</dbReference>